<comment type="caution">
    <text evidence="1">The sequence shown here is derived from an EMBL/GenBank/DDBJ whole genome shotgun (WGS) entry which is preliminary data.</text>
</comment>
<reference evidence="1 2" key="1">
    <citation type="submission" date="2012-09" db="EMBL/GenBank/DDBJ databases">
        <title>The Genome Sequence of Alloiococcus otitis ATCC 51267.</title>
        <authorList>
            <consortium name="The Broad Institute Genome Sequencing Platform"/>
            <person name="Earl A."/>
            <person name="Ward D."/>
            <person name="Feldgarden M."/>
            <person name="Gevers D."/>
            <person name="Huys G."/>
            <person name="Walker B."/>
            <person name="Young S.K."/>
            <person name="Zeng Q."/>
            <person name="Gargeya S."/>
            <person name="Fitzgerald M."/>
            <person name="Haas B."/>
            <person name="Abouelleil A."/>
            <person name="Alvarado L."/>
            <person name="Arachchi H.M."/>
            <person name="Berlin A.M."/>
            <person name="Chapman S.B."/>
            <person name="Goldberg J."/>
            <person name="Griggs A."/>
            <person name="Gujja S."/>
            <person name="Hansen M."/>
            <person name="Howarth C."/>
            <person name="Imamovic A."/>
            <person name="Larimer J."/>
            <person name="McCowen C."/>
            <person name="Montmayeur A."/>
            <person name="Murphy C."/>
            <person name="Neiman D."/>
            <person name="Pearson M."/>
            <person name="Priest M."/>
            <person name="Roberts A."/>
            <person name="Saif S."/>
            <person name="Shea T."/>
            <person name="Sisk P."/>
            <person name="Sykes S."/>
            <person name="Wortman J."/>
            <person name="Nusbaum C."/>
            <person name="Birren B."/>
        </authorList>
    </citation>
    <scope>NUCLEOTIDE SEQUENCE [LARGE SCALE GENOMIC DNA]</scope>
    <source>
        <strain evidence="1 2">ATCC 51267</strain>
    </source>
</reference>
<dbReference type="EMBL" id="AGXA01000014">
    <property type="protein sequence ID" value="EKU93833.1"/>
    <property type="molecule type" value="Genomic_DNA"/>
</dbReference>
<gene>
    <name evidence="1" type="ORF">HMPREF9698_00628</name>
</gene>
<dbReference type="eggNOG" id="ENOG5033MF8">
    <property type="taxonomic scope" value="Bacteria"/>
</dbReference>
<keyword evidence="2" id="KW-1185">Reference proteome</keyword>
<proteinExistence type="predicted"/>
<organism evidence="1 2">
    <name type="scientific">Alloiococcus otitis ATCC 51267</name>
    <dbReference type="NCBI Taxonomy" id="883081"/>
    <lineage>
        <taxon>Bacteria</taxon>
        <taxon>Bacillati</taxon>
        <taxon>Bacillota</taxon>
        <taxon>Bacilli</taxon>
        <taxon>Lactobacillales</taxon>
        <taxon>Carnobacteriaceae</taxon>
        <taxon>Alloiococcus</taxon>
    </lineage>
</organism>
<evidence type="ECO:0000313" key="1">
    <source>
        <dbReference type="EMBL" id="EKU93833.1"/>
    </source>
</evidence>
<name>K9EAZ4_9LACT</name>
<protein>
    <submittedName>
        <fullName evidence="1">Uncharacterized protein</fullName>
    </submittedName>
</protein>
<sequence>MDYFEAKRKKERGMSNAEFLNYYYPELVKSKTIVIVNIDENDIISTYQTSDSQIRSVGMLEIAKKQILDDMEND</sequence>
<dbReference type="AlphaFoldDB" id="K9EAZ4"/>
<dbReference type="RefSeq" id="WP_003777305.1">
    <property type="nucleotide sequence ID" value="NZ_JH992958.1"/>
</dbReference>
<accession>K9EAZ4</accession>
<evidence type="ECO:0000313" key="2">
    <source>
        <dbReference type="Proteomes" id="UP000009875"/>
    </source>
</evidence>
<dbReference type="HOGENOM" id="CLU_182135_1_0_9"/>
<dbReference type="Proteomes" id="UP000009875">
    <property type="component" value="Unassembled WGS sequence"/>
</dbReference>
<dbReference type="OrthoDB" id="2186119at2"/>